<accession>A0AAD3DT81</accession>
<keyword evidence="3" id="KW-0472">Membrane</keyword>
<dbReference type="AlphaFoldDB" id="A0AAD3DT81"/>
<dbReference type="SUPFAM" id="SSF55856">
    <property type="entry name" value="Cytochrome b5-like heme/steroid binding domain"/>
    <property type="match status" value="1"/>
</dbReference>
<proteinExistence type="inferred from homology"/>
<dbReference type="PANTHER" id="PTHR10281">
    <property type="entry name" value="MEMBRANE-ASSOCIATED PROGESTERONE RECEPTOR COMPONENT-RELATED"/>
    <property type="match status" value="1"/>
</dbReference>
<dbReference type="InterPro" id="IPR001199">
    <property type="entry name" value="Cyt_B5-like_heme/steroid-bd"/>
</dbReference>
<name>A0AAD3DT81_9CHLO</name>
<dbReference type="InterPro" id="IPR050577">
    <property type="entry name" value="MAPR/NEUFC/NENF-like"/>
</dbReference>
<feature type="transmembrane region" description="Helical" evidence="3">
    <location>
        <begin position="126"/>
        <end position="145"/>
    </location>
</feature>
<sequence length="160" mass="17723">MERILTAQELKEYDGADPTKPVYIAVKGTVYDVSTSREFYGVGGPYEAFAGRECARALAIMKVDPSECNQNLTDCSEKQLKTLDDWIAKFNTKYPVVGKLRGKGAEVDMSPQELLGLRDTPFPTSVVVTLVVVLLLTCIGAYVLYIDMQEPQDPNVHTEL</sequence>
<evidence type="ECO:0000256" key="2">
    <source>
        <dbReference type="ARBA" id="ARBA00038357"/>
    </source>
</evidence>
<organism evidence="5 6">
    <name type="scientific">Astrephomene gubernaculifera</name>
    <dbReference type="NCBI Taxonomy" id="47775"/>
    <lineage>
        <taxon>Eukaryota</taxon>
        <taxon>Viridiplantae</taxon>
        <taxon>Chlorophyta</taxon>
        <taxon>core chlorophytes</taxon>
        <taxon>Chlorophyceae</taxon>
        <taxon>CS clade</taxon>
        <taxon>Chlamydomonadales</taxon>
        <taxon>Astrephomenaceae</taxon>
        <taxon>Astrephomene</taxon>
    </lineage>
</organism>
<keyword evidence="1" id="KW-0754">Steroid-binding</keyword>
<keyword evidence="6" id="KW-1185">Reference proteome</keyword>
<protein>
    <recommendedName>
        <fullName evidence="4">Cytochrome b5 heme-binding domain-containing protein</fullName>
    </recommendedName>
</protein>
<dbReference type="InterPro" id="IPR036400">
    <property type="entry name" value="Cyt_B5-like_heme/steroid_sf"/>
</dbReference>
<reference evidence="5 6" key="1">
    <citation type="journal article" date="2021" name="Sci. Rep.">
        <title>Genome sequencing of the multicellular alga Astrephomene provides insights into convergent evolution of germ-soma differentiation.</title>
        <authorList>
            <person name="Yamashita S."/>
            <person name="Yamamoto K."/>
            <person name="Matsuzaki R."/>
            <person name="Suzuki S."/>
            <person name="Yamaguchi H."/>
            <person name="Hirooka S."/>
            <person name="Minakuchi Y."/>
            <person name="Miyagishima S."/>
            <person name="Kawachi M."/>
            <person name="Toyoda A."/>
            <person name="Nozaki H."/>
        </authorList>
    </citation>
    <scope>NUCLEOTIDE SEQUENCE [LARGE SCALE GENOMIC DNA]</scope>
    <source>
        <strain evidence="5 6">NIES-4017</strain>
    </source>
</reference>
<keyword evidence="3" id="KW-1133">Transmembrane helix</keyword>
<dbReference type="GO" id="GO:0016020">
    <property type="term" value="C:membrane"/>
    <property type="evidence" value="ECO:0007669"/>
    <property type="project" value="TreeGrafter"/>
</dbReference>
<dbReference type="GO" id="GO:0005783">
    <property type="term" value="C:endoplasmic reticulum"/>
    <property type="evidence" value="ECO:0007669"/>
    <property type="project" value="TreeGrafter"/>
</dbReference>
<comment type="similarity">
    <text evidence="2">Belongs to the cytochrome b5 family. MAPR subfamily.</text>
</comment>
<evidence type="ECO:0000259" key="4">
    <source>
        <dbReference type="SMART" id="SM01117"/>
    </source>
</evidence>
<dbReference type="Proteomes" id="UP001054857">
    <property type="component" value="Unassembled WGS sequence"/>
</dbReference>
<feature type="domain" description="Cytochrome b5 heme-binding" evidence="4">
    <location>
        <begin position="5"/>
        <end position="101"/>
    </location>
</feature>
<dbReference type="PANTHER" id="PTHR10281:SF104">
    <property type="entry name" value="CYTOCHROME B5 HEME-BINDING DOMAIN-CONTAINING PROTEIN"/>
    <property type="match status" value="1"/>
</dbReference>
<dbReference type="Gene3D" id="3.10.120.10">
    <property type="entry name" value="Cytochrome b5-like heme/steroid binding domain"/>
    <property type="match status" value="1"/>
</dbReference>
<dbReference type="GO" id="GO:0005496">
    <property type="term" value="F:steroid binding"/>
    <property type="evidence" value="ECO:0007669"/>
    <property type="project" value="UniProtKB-KW"/>
</dbReference>
<keyword evidence="1" id="KW-0446">Lipid-binding</keyword>
<evidence type="ECO:0000256" key="1">
    <source>
        <dbReference type="ARBA" id="ARBA00022665"/>
    </source>
</evidence>
<dbReference type="FunFam" id="3.10.120.10:FF:000003">
    <property type="entry name" value="membrane-associated progesterone receptor component 1"/>
    <property type="match status" value="1"/>
</dbReference>
<evidence type="ECO:0000313" key="6">
    <source>
        <dbReference type="Proteomes" id="UP001054857"/>
    </source>
</evidence>
<comment type="caution">
    <text evidence="5">The sequence shown here is derived from an EMBL/GenBank/DDBJ whole genome shotgun (WGS) entry which is preliminary data.</text>
</comment>
<evidence type="ECO:0000313" key="5">
    <source>
        <dbReference type="EMBL" id="GFR47473.1"/>
    </source>
</evidence>
<dbReference type="SMART" id="SM01117">
    <property type="entry name" value="Cyt-b5"/>
    <property type="match status" value="1"/>
</dbReference>
<dbReference type="Pfam" id="PF00173">
    <property type="entry name" value="Cyt-b5"/>
    <property type="match status" value="1"/>
</dbReference>
<keyword evidence="3" id="KW-0812">Transmembrane</keyword>
<dbReference type="EMBL" id="BMAR01000018">
    <property type="protein sequence ID" value="GFR47473.1"/>
    <property type="molecule type" value="Genomic_DNA"/>
</dbReference>
<evidence type="ECO:0000256" key="3">
    <source>
        <dbReference type="SAM" id="Phobius"/>
    </source>
</evidence>
<gene>
    <name evidence="5" type="ORF">Agub_g9202</name>
</gene>